<comment type="caution">
    <text evidence="4">The sequence shown here is derived from an EMBL/GenBank/DDBJ whole genome shotgun (WGS) entry which is preliminary data.</text>
</comment>
<evidence type="ECO:0000313" key="4">
    <source>
        <dbReference type="EMBL" id="KAJ7609011.1"/>
    </source>
</evidence>
<dbReference type="AlphaFoldDB" id="A0AAD7F8L4"/>
<keyword evidence="5" id="KW-1185">Reference proteome</keyword>
<accession>A0AAD7F8L4</accession>
<feature type="coiled-coil region" evidence="1">
    <location>
        <begin position="57"/>
        <end position="84"/>
    </location>
</feature>
<evidence type="ECO:0000256" key="1">
    <source>
        <dbReference type="SAM" id="Coils"/>
    </source>
</evidence>
<dbReference type="InterPro" id="IPR001810">
    <property type="entry name" value="F-box_dom"/>
</dbReference>
<protein>
    <recommendedName>
        <fullName evidence="3">F-box domain-containing protein</fullName>
    </recommendedName>
</protein>
<evidence type="ECO:0000259" key="3">
    <source>
        <dbReference type="Pfam" id="PF12937"/>
    </source>
</evidence>
<dbReference type="InterPro" id="IPR036047">
    <property type="entry name" value="F-box-like_dom_sf"/>
</dbReference>
<sequence>MSPLCPTCGASTNSDVTIPPDEPKTQTIAAVIARFLQLMETNEPPAAADLAYAQAVVSNAAAQLATLDEDIAQLKTRLKQREDERTVVAISHQRSLPIVSPLRRMPPEILSEIFVWTQPLPADLAGPPILTTRWLLSQVSRRWREIALSTPSLWSLIYVSRTRKTAPLPMIQTQVERARTLKIHFYGSDARREPTDRIKLFQFLSEHSVRWEELFVSVTQDLVPLIATLRGRLPSLRRLSLEWYTRGEFDGLDCFGTAPFLEDVTLQRNFDSIPLPAHQLTSYRVTGRWESHQAVLKMAPNIVEAQVLLEFNGTPWPQPSSAIDMLQLQRLYVTDVEVLDYLRAPSLAEIAINLHEEHAAPVEHLDAFFLRSSCTPRRFFIDDPFSVSVTEEILEKFTFIAAFTILGENAKTVNTHLGMLAKSPNAFLHLNEIGFQSNAPFDYPLVLKMLRACRSSLASVEAGMNILMLENIARYYERWTFETPWVF</sequence>
<reference evidence="4" key="1">
    <citation type="submission" date="2023-03" db="EMBL/GenBank/DDBJ databases">
        <title>Massive genome expansion in bonnet fungi (Mycena s.s.) driven by repeated elements and novel gene families across ecological guilds.</title>
        <authorList>
            <consortium name="Lawrence Berkeley National Laboratory"/>
            <person name="Harder C.B."/>
            <person name="Miyauchi S."/>
            <person name="Viragh M."/>
            <person name="Kuo A."/>
            <person name="Thoen E."/>
            <person name="Andreopoulos B."/>
            <person name="Lu D."/>
            <person name="Skrede I."/>
            <person name="Drula E."/>
            <person name="Henrissat B."/>
            <person name="Morin E."/>
            <person name="Kohler A."/>
            <person name="Barry K."/>
            <person name="LaButti K."/>
            <person name="Morin E."/>
            <person name="Salamov A."/>
            <person name="Lipzen A."/>
            <person name="Mereny Z."/>
            <person name="Hegedus B."/>
            <person name="Baldrian P."/>
            <person name="Stursova M."/>
            <person name="Weitz H."/>
            <person name="Taylor A."/>
            <person name="Grigoriev I.V."/>
            <person name="Nagy L.G."/>
            <person name="Martin F."/>
            <person name="Kauserud H."/>
        </authorList>
    </citation>
    <scope>NUCLEOTIDE SEQUENCE</scope>
    <source>
        <strain evidence="4">9284</strain>
    </source>
</reference>
<feature type="domain" description="F-box" evidence="3">
    <location>
        <begin position="103"/>
        <end position="158"/>
    </location>
</feature>
<gene>
    <name evidence="4" type="ORF">FB45DRAFT_1067049</name>
</gene>
<feature type="region of interest" description="Disordered" evidence="2">
    <location>
        <begin position="1"/>
        <end position="21"/>
    </location>
</feature>
<evidence type="ECO:0000256" key="2">
    <source>
        <dbReference type="SAM" id="MobiDB-lite"/>
    </source>
</evidence>
<dbReference type="Proteomes" id="UP001221142">
    <property type="component" value="Unassembled WGS sequence"/>
</dbReference>
<organism evidence="4 5">
    <name type="scientific">Roridomyces roridus</name>
    <dbReference type="NCBI Taxonomy" id="1738132"/>
    <lineage>
        <taxon>Eukaryota</taxon>
        <taxon>Fungi</taxon>
        <taxon>Dikarya</taxon>
        <taxon>Basidiomycota</taxon>
        <taxon>Agaricomycotina</taxon>
        <taxon>Agaricomycetes</taxon>
        <taxon>Agaricomycetidae</taxon>
        <taxon>Agaricales</taxon>
        <taxon>Marasmiineae</taxon>
        <taxon>Mycenaceae</taxon>
        <taxon>Roridomyces</taxon>
    </lineage>
</organism>
<dbReference type="EMBL" id="JARKIF010000042">
    <property type="protein sequence ID" value="KAJ7609011.1"/>
    <property type="molecule type" value="Genomic_DNA"/>
</dbReference>
<proteinExistence type="predicted"/>
<evidence type="ECO:0000313" key="5">
    <source>
        <dbReference type="Proteomes" id="UP001221142"/>
    </source>
</evidence>
<dbReference type="SUPFAM" id="SSF81383">
    <property type="entry name" value="F-box domain"/>
    <property type="match status" value="1"/>
</dbReference>
<name>A0AAD7F8L4_9AGAR</name>
<keyword evidence="1" id="KW-0175">Coiled coil</keyword>
<dbReference type="Pfam" id="PF12937">
    <property type="entry name" value="F-box-like"/>
    <property type="match status" value="1"/>
</dbReference>
<dbReference type="Gene3D" id="1.20.1280.50">
    <property type="match status" value="1"/>
</dbReference>